<evidence type="ECO:0000313" key="2">
    <source>
        <dbReference type="EMBL" id="CDF39498.1"/>
    </source>
</evidence>
<dbReference type="EMBL" id="HG002045">
    <property type="protein sequence ID" value="CDF39498.1"/>
    <property type="molecule type" value="Genomic_DNA"/>
</dbReference>
<dbReference type="RefSeq" id="XP_005719409.1">
    <property type="nucleotide sequence ID" value="XM_005719352.1"/>
</dbReference>
<organism evidence="2 3">
    <name type="scientific">Chondrus crispus</name>
    <name type="common">Carrageen Irish moss</name>
    <name type="synonym">Polymorpha crispa</name>
    <dbReference type="NCBI Taxonomy" id="2769"/>
    <lineage>
        <taxon>Eukaryota</taxon>
        <taxon>Rhodophyta</taxon>
        <taxon>Florideophyceae</taxon>
        <taxon>Rhodymeniophycidae</taxon>
        <taxon>Gigartinales</taxon>
        <taxon>Gigartinaceae</taxon>
        <taxon>Chondrus</taxon>
    </lineage>
</organism>
<dbReference type="GeneID" id="17327128"/>
<protein>
    <submittedName>
        <fullName evidence="2">Uncharacterized protein</fullName>
    </submittedName>
</protein>
<sequence length="240" mass="26738">MSAHVDDEHQASDTDSAACIRDFKNPGPPLLAIHTTLGLDEYNNLECREASPTSVEDICRDASEGNENRPPEDKPLLNDISSFLEIMHSKNITLKKLIKKQQVQITQLTLENDELRYENYTKGADIRMLQMQLAGMRPEPDQADNMTAGRTYSNLPFRQDGSLVRKKEDGAPNAVSIAASEDPLTAIQLKEHTLPPSTCSPYAQQGEDHMKPNAALWKFDLYALCEPLARGLVLAIMYPT</sequence>
<feature type="compositionally biased region" description="Basic and acidic residues" evidence="1">
    <location>
        <begin position="1"/>
        <end position="12"/>
    </location>
</feature>
<dbReference type="Gramene" id="CDF39498">
    <property type="protein sequence ID" value="CDF39498"/>
    <property type="gene ID" value="CHC_T00000283001"/>
</dbReference>
<dbReference type="Proteomes" id="UP000012073">
    <property type="component" value="Unassembled WGS sequence"/>
</dbReference>
<accession>R7QP17</accession>
<dbReference type="KEGG" id="ccp:CHC_T00000283001"/>
<feature type="region of interest" description="Disordered" evidence="1">
    <location>
        <begin position="1"/>
        <end position="20"/>
    </location>
</feature>
<reference evidence="3" key="1">
    <citation type="journal article" date="2013" name="Proc. Natl. Acad. Sci. U.S.A.">
        <title>Genome structure and metabolic features in the red seaweed Chondrus crispus shed light on evolution of the Archaeplastida.</title>
        <authorList>
            <person name="Collen J."/>
            <person name="Porcel B."/>
            <person name="Carre W."/>
            <person name="Ball S.G."/>
            <person name="Chaparro C."/>
            <person name="Tonon T."/>
            <person name="Barbeyron T."/>
            <person name="Michel G."/>
            <person name="Noel B."/>
            <person name="Valentin K."/>
            <person name="Elias M."/>
            <person name="Artiguenave F."/>
            <person name="Arun A."/>
            <person name="Aury J.M."/>
            <person name="Barbosa-Neto J.F."/>
            <person name="Bothwell J.H."/>
            <person name="Bouget F.Y."/>
            <person name="Brillet L."/>
            <person name="Cabello-Hurtado F."/>
            <person name="Capella-Gutierrez S."/>
            <person name="Charrier B."/>
            <person name="Cladiere L."/>
            <person name="Cock J.M."/>
            <person name="Coelho S.M."/>
            <person name="Colleoni C."/>
            <person name="Czjzek M."/>
            <person name="Da Silva C."/>
            <person name="Delage L."/>
            <person name="Denoeud F."/>
            <person name="Deschamps P."/>
            <person name="Dittami S.M."/>
            <person name="Gabaldon T."/>
            <person name="Gachon C.M."/>
            <person name="Groisillier A."/>
            <person name="Herve C."/>
            <person name="Jabbari K."/>
            <person name="Katinka M."/>
            <person name="Kloareg B."/>
            <person name="Kowalczyk N."/>
            <person name="Labadie K."/>
            <person name="Leblanc C."/>
            <person name="Lopez P.J."/>
            <person name="McLachlan D.H."/>
            <person name="Meslet-Cladiere L."/>
            <person name="Moustafa A."/>
            <person name="Nehr Z."/>
            <person name="Nyvall Collen P."/>
            <person name="Panaud O."/>
            <person name="Partensky F."/>
            <person name="Poulain J."/>
            <person name="Rensing S.A."/>
            <person name="Rousvoal S."/>
            <person name="Samson G."/>
            <person name="Symeonidi A."/>
            <person name="Weissenbach J."/>
            <person name="Zambounis A."/>
            <person name="Wincker P."/>
            <person name="Boyen C."/>
        </authorList>
    </citation>
    <scope>NUCLEOTIDE SEQUENCE [LARGE SCALE GENOMIC DNA]</scope>
    <source>
        <strain evidence="3">cv. Stackhouse</strain>
    </source>
</reference>
<keyword evidence="3" id="KW-1185">Reference proteome</keyword>
<evidence type="ECO:0000313" key="3">
    <source>
        <dbReference type="Proteomes" id="UP000012073"/>
    </source>
</evidence>
<evidence type="ECO:0000256" key="1">
    <source>
        <dbReference type="SAM" id="MobiDB-lite"/>
    </source>
</evidence>
<gene>
    <name evidence="2" type="ORF">CHC_T00000283001</name>
</gene>
<name>R7QP17_CHOCR</name>
<proteinExistence type="predicted"/>
<dbReference type="AlphaFoldDB" id="R7QP17"/>